<dbReference type="InterPro" id="IPR011335">
    <property type="entry name" value="Restrct_endonuc-II-like"/>
</dbReference>
<evidence type="ECO:0000256" key="5">
    <source>
        <dbReference type="ARBA" id="ARBA00023204"/>
    </source>
</evidence>
<sequence length="148" mass="17333">MTDTVTSANRSLMMAKVRSRDTQPEMKVRRIAHALGLRFRLHRKDLAGSPDLIFPKHKVAVFVHGCFWHQHPGCSRATMPKSRTDFWSQKLEKNVERDRRAIGDLESRGWQVEVFWECETKKSDLLEERIRRIFSLKDIRGSRRSVGT</sequence>
<evidence type="ECO:0000256" key="2">
    <source>
        <dbReference type="ARBA" id="ARBA00022759"/>
    </source>
</evidence>
<keyword evidence="1 6" id="KW-0540">Nuclease</keyword>
<organism evidence="7">
    <name type="scientific">Castellaniella ginsengisoli</name>
    <dbReference type="NCBI Taxonomy" id="546114"/>
    <lineage>
        <taxon>Bacteria</taxon>
        <taxon>Pseudomonadati</taxon>
        <taxon>Pseudomonadota</taxon>
        <taxon>Betaproteobacteria</taxon>
        <taxon>Burkholderiales</taxon>
        <taxon>Alcaligenaceae</taxon>
        <taxon>Castellaniella</taxon>
    </lineage>
</organism>
<keyword evidence="4 6" id="KW-0378">Hydrolase</keyword>
<dbReference type="GO" id="GO:0016787">
    <property type="term" value="F:hydrolase activity"/>
    <property type="evidence" value="ECO:0007669"/>
    <property type="project" value="UniProtKB-KW"/>
</dbReference>
<dbReference type="NCBIfam" id="TIGR00632">
    <property type="entry name" value="vsr"/>
    <property type="match status" value="1"/>
</dbReference>
<evidence type="ECO:0000256" key="1">
    <source>
        <dbReference type="ARBA" id="ARBA00022722"/>
    </source>
</evidence>
<dbReference type="InterPro" id="IPR004603">
    <property type="entry name" value="DNA_mismatch_endonuc_vsr"/>
</dbReference>
<dbReference type="EC" id="3.1.-.-" evidence="6"/>
<keyword evidence="2 6" id="KW-0255">Endonuclease</keyword>
<proteinExistence type="inferred from homology"/>
<dbReference type="AlphaFoldDB" id="A0AB39DGM2"/>
<comment type="similarity">
    <text evidence="6">Belongs to the vsr family.</text>
</comment>
<comment type="function">
    <text evidence="6">May nick specific sequences that contain T:G mispairs resulting from m5C-deamination.</text>
</comment>
<dbReference type="GO" id="GO:0006298">
    <property type="term" value="P:mismatch repair"/>
    <property type="evidence" value="ECO:0007669"/>
    <property type="project" value="UniProtKB-UniRule"/>
</dbReference>
<dbReference type="EMBL" id="CP158256">
    <property type="protein sequence ID" value="XDJ54236.1"/>
    <property type="molecule type" value="Genomic_DNA"/>
</dbReference>
<evidence type="ECO:0000256" key="6">
    <source>
        <dbReference type="PIRNR" id="PIRNR018267"/>
    </source>
</evidence>
<gene>
    <name evidence="7" type="primary">vsr</name>
    <name evidence="7" type="ORF">ABRZ01_06710</name>
</gene>
<evidence type="ECO:0000256" key="3">
    <source>
        <dbReference type="ARBA" id="ARBA00022763"/>
    </source>
</evidence>
<accession>A0AB39DGM2</accession>
<keyword evidence="3 6" id="KW-0227">DNA damage</keyword>
<dbReference type="PIRSF" id="PIRSF018267">
    <property type="entry name" value="VSR_endonuc"/>
    <property type="match status" value="1"/>
</dbReference>
<reference evidence="7" key="1">
    <citation type="submission" date="2024-05" db="EMBL/GenBank/DDBJ databases">
        <authorList>
            <person name="Luo Y.-C."/>
            <person name="Nicholds J."/>
            <person name="Mortimer T."/>
            <person name="Maboni G."/>
        </authorList>
    </citation>
    <scope>NUCLEOTIDE SEQUENCE</scope>
    <source>
        <strain evidence="7">150964</strain>
    </source>
</reference>
<keyword evidence="5 6" id="KW-0234">DNA repair</keyword>
<evidence type="ECO:0000313" key="7">
    <source>
        <dbReference type="EMBL" id="XDJ54236.1"/>
    </source>
</evidence>
<protein>
    <recommendedName>
        <fullName evidence="6">Very short patch repair endonuclease</fullName>
        <ecNumber evidence="6">3.1.-.-</ecNumber>
    </recommendedName>
</protein>
<dbReference type="Gene3D" id="3.40.960.10">
    <property type="entry name" value="VSR Endonuclease"/>
    <property type="match status" value="1"/>
</dbReference>
<name>A0AB39DGM2_9BURK</name>
<dbReference type="RefSeq" id="WP_368644646.1">
    <property type="nucleotide sequence ID" value="NZ_CP158256.1"/>
</dbReference>
<dbReference type="GO" id="GO:0004519">
    <property type="term" value="F:endonuclease activity"/>
    <property type="evidence" value="ECO:0007669"/>
    <property type="project" value="UniProtKB-KW"/>
</dbReference>
<dbReference type="CDD" id="cd00221">
    <property type="entry name" value="Vsr"/>
    <property type="match status" value="1"/>
</dbReference>
<dbReference type="Pfam" id="PF03852">
    <property type="entry name" value="Vsr"/>
    <property type="match status" value="1"/>
</dbReference>
<dbReference type="REBASE" id="857631">
    <property type="entry name" value="V.Cgi4ORF6695P"/>
</dbReference>
<dbReference type="SUPFAM" id="SSF52980">
    <property type="entry name" value="Restriction endonuclease-like"/>
    <property type="match status" value="1"/>
</dbReference>
<evidence type="ECO:0000256" key="4">
    <source>
        <dbReference type="ARBA" id="ARBA00022801"/>
    </source>
</evidence>